<name>V2Z8G4_9FIRM</name>
<dbReference type="AlphaFoldDB" id="V2Z8G4"/>
<comment type="caution">
    <text evidence="1">The sequence shown here is derived from an EMBL/GenBank/DDBJ whole genome shotgun (WGS) entry which is preliminary data.</text>
</comment>
<keyword evidence="2" id="KW-1185">Reference proteome</keyword>
<protein>
    <submittedName>
        <fullName evidence="1">Uncharacterized protein</fullName>
    </submittedName>
</protein>
<dbReference type="Proteomes" id="UP000018227">
    <property type="component" value="Unassembled WGS sequence"/>
</dbReference>
<dbReference type="RefSeq" id="WP_023354962.1">
    <property type="nucleotide sequence ID" value="NZ_KI535368.1"/>
</dbReference>
<dbReference type="InterPro" id="IPR038071">
    <property type="entry name" value="UROD/MetE-like_sf"/>
</dbReference>
<dbReference type="SUPFAM" id="SSF51726">
    <property type="entry name" value="UROD/MetE-like"/>
    <property type="match status" value="1"/>
</dbReference>
<dbReference type="HOGENOM" id="CLU_040933_1_1_9"/>
<dbReference type="STRING" id="592026.GCWU0000282_002094"/>
<reference evidence="1 2" key="1">
    <citation type="submission" date="2013-06" db="EMBL/GenBank/DDBJ databases">
        <authorList>
            <person name="Weinstock G."/>
            <person name="Sodergren E."/>
            <person name="Clifton S."/>
            <person name="Fulton L."/>
            <person name="Fulton B."/>
            <person name="Courtney L."/>
            <person name="Fronick C."/>
            <person name="Harrison M."/>
            <person name="Strong C."/>
            <person name="Farmer C."/>
            <person name="Delahaunty K."/>
            <person name="Markovic C."/>
            <person name="Hall O."/>
            <person name="Minx P."/>
            <person name="Tomlinson C."/>
            <person name="Mitreva M."/>
            <person name="Nelson J."/>
            <person name="Hou S."/>
            <person name="Wollam A."/>
            <person name="Pepin K.H."/>
            <person name="Johnson M."/>
            <person name="Bhonagiri V."/>
            <person name="Nash W.E."/>
            <person name="Warren W."/>
            <person name="Chinwalla A."/>
            <person name="Mardis E.R."/>
            <person name="Wilson R.K."/>
        </authorList>
    </citation>
    <scope>NUCLEOTIDE SEQUENCE [LARGE SCALE GENOMIC DNA]</scope>
    <source>
        <strain evidence="1 2">ATCC 51271</strain>
    </source>
</reference>
<dbReference type="Gene3D" id="3.20.20.210">
    <property type="match status" value="1"/>
</dbReference>
<dbReference type="eggNOG" id="COG0407">
    <property type="taxonomic scope" value="Bacteria"/>
</dbReference>
<proteinExistence type="predicted"/>
<dbReference type="EMBL" id="ACIL03000013">
    <property type="protein sequence ID" value="ESL03220.1"/>
    <property type="molecule type" value="Genomic_DNA"/>
</dbReference>
<sequence length="335" mass="39037">MDDRKKVVEAFLNNEESDRVVTAFWHHFVSFHNHYNGDVKEIYDEILTKQKKYIDEVKPDLLKIMSDGFFGHPSVCSKVITTLDELREVKSVGANHNWINRQVEYVKEVADYAGDNVYKYYNIFSPLQYIRLRFEEYDEDFKKFTGLFKKDKDVMTQAAKNIAEDIKVLVKRLFEETSIDGIYYSVQCVQDKSFTKEVHKELVEPLDLEVLNYINTFTDNVMLHICGYAKYTNNLEWYADYPVKVFNWAIYSENISLAEGKKIFKGKPVLGGFDNAPGSILYEANEDELKKEIYRILDETGTKGVALGADCTVSEDIKPERLEFIRKTAAEYKNR</sequence>
<accession>V2Z8G4</accession>
<dbReference type="OrthoDB" id="7375127at2"/>
<organism evidence="1 2">
    <name type="scientific">Catonella morbi ATCC 51271</name>
    <dbReference type="NCBI Taxonomy" id="592026"/>
    <lineage>
        <taxon>Bacteria</taxon>
        <taxon>Bacillati</taxon>
        <taxon>Bacillota</taxon>
        <taxon>Clostridia</taxon>
        <taxon>Lachnospirales</taxon>
        <taxon>Lachnospiraceae</taxon>
        <taxon>Catonella</taxon>
    </lineage>
</organism>
<gene>
    <name evidence="1" type="ORF">GCWU0000282_002094</name>
</gene>
<evidence type="ECO:0000313" key="1">
    <source>
        <dbReference type="EMBL" id="ESL03220.1"/>
    </source>
</evidence>
<evidence type="ECO:0000313" key="2">
    <source>
        <dbReference type="Proteomes" id="UP000018227"/>
    </source>
</evidence>